<dbReference type="Ensembl" id="ENSLCAT00010044878.1">
    <property type="protein sequence ID" value="ENSLCAP00010043800.1"/>
    <property type="gene ID" value="ENSLCAG00010020392.1"/>
</dbReference>
<feature type="region of interest" description="Disordered" evidence="1">
    <location>
        <begin position="1"/>
        <end position="39"/>
    </location>
</feature>
<evidence type="ECO:0000313" key="3">
    <source>
        <dbReference type="Proteomes" id="UP000314980"/>
    </source>
</evidence>
<feature type="compositionally biased region" description="Polar residues" evidence="1">
    <location>
        <begin position="18"/>
        <end position="28"/>
    </location>
</feature>
<proteinExistence type="predicted"/>
<protein>
    <submittedName>
        <fullName evidence="2">Uncharacterized protein</fullName>
    </submittedName>
</protein>
<evidence type="ECO:0000313" key="2">
    <source>
        <dbReference type="Ensembl" id="ENSLCAP00010043800.1"/>
    </source>
</evidence>
<reference evidence="2" key="3">
    <citation type="submission" date="2025-09" db="UniProtKB">
        <authorList>
            <consortium name="Ensembl"/>
        </authorList>
    </citation>
    <scope>IDENTIFICATION</scope>
</reference>
<evidence type="ECO:0000256" key="1">
    <source>
        <dbReference type="SAM" id="MobiDB-lite"/>
    </source>
</evidence>
<dbReference type="AlphaFoldDB" id="A0A4W6F128"/>
<accession>A0A4W6F128</accession>
<name>A0A4W6F128_LATCA</name>
<keyword evidence="3" id="KW-1185">Reference proteome</keyword>
<sequence length="101" mass="11529">MLKTAQLLTRREREHQPASETTTPSTHTHLSDVGTGSDDNFCNFRTTKTLRETDQPKFGYLHMPYSISSFQSLHLYPFLLPLLSQTPFLCFSIVIVPPCEI</sequence>
<dbReference type="InParanoid" id="A0A4W6F128"/>
<reference evidence="2" key="2">
    <citation type="submission" date="2025-08" db="UniProtKB">
        <authorList>
            <consortium name="Ensembl"/>
        </authorList>
    </citation>
    <scope>IDENTIFICATION</scope>
</reference>
<reference evidence="3" key="1">
    <citation type="submission" date="2015-09" db="EMBL/GenBank/DDBJ databases">
        <authorList>
            <person name="Sai Rama Sridatta P."/>
        </authorList>
    </citation>
    <scope>NUCLEOTIDE SEQUENCE [LARGE SCALE GENOMIC DNA]</scope>
</reference>
<organism evidence="2 3">
    <name type="scientific">Lates calcarifer</name>
    <name type="common">Barramundi</name>
    <name type="synonym">Holocentrus calcarifer</name>
    <dbReference type="NCBI Taxonomy" id="8187"/>
    <lineage>
        <taxon>Eukaryota</taxon>
        <taxon>Metazoa</taxon>
        <taxon>Chordata</taxon>
        <taxon>Craniata</taxon>
        <taxon>Vertebrata</taxon>
        <taxon>Euteleostomi</taxon>
        <taxon>Actinopterygii</taxon>
        <taxon>Neopterygii</taxon>
        <taxon>Teleostei</taxon>
        <taxon>Neoteleostei</taxon>
        <taxon>Acanthomorphata</taxon>
        <taxon>Carangaria</taxon>
        <taxon>Carangaria incertae sedis</taxon>
        <taxon>Centropomidae</taxon>
        <taxon>Lates</taxon>
    </lineage>
</organism>
<dbReference type="Proteomes" id="UP000314980">
    <property type="component" value="Unassembled WGS sequence"/>
</dbReference>